<keyword evidence="3" id="KW-1185">Reference proteome</keyword>
<keyword evidence="1" id="KW-1133">Transmembrane helix</keyword>
<dbReference type="RefSeq" id="WP_184404074.1">
    <property type="nucleotide sequence ID" value="NZ_JACHHJ010000002.1"/>
</dbReference>
<organism evidence="2 3">
    <name type="scientific">Geomicrobium halophilum</name>
    <dbReference type="NCBI Taxonomy" id="549000"/>
    <lineage>
        <taxon>Bacteria</taxon>
        <taxon>Bacillati</taxon>
        <taxon>Bacillota</taxon>
        <taxon>Bacilli</taxon>
        <taxon>Bacillales</taxon>
        <taxon>Geomicrobium</taxon>
    </lineage>
</organism>
<feature type="transmembrane region" description="Helical" evidence="1">
    <location>
        <begin position="16"/>
        <end position="35"/>
    </location>
</feature>
<keyword evidence="1" id="KW-0812">Transmembrane</keyword>
<dbReference type="EMBL" id="JACHHJ010000002">
    <property type="protein sequence ID" value="MBB6450120.1"/>
    <property type="molecule type" value="Genomic_DNA"/>
</dbReference>
<dbReference type="AlphaFoldDB" id="A0A841PMY3"/>
<sequence length="86" mass="9898">MTNKGKKWYKIRPRDGIFLLGIFFYVIVFFLPWSYDVMILNVSLVAWGAYLLHVLVPAVGILLIISEKDISSRKPEHMEAGISKDK</sequence>
<gene>
    <name evidence="2" type="ORF">HNR44_002098</name>
</gene>
<accession>A0A841PMY3</accession>
<dbReference type="Proteomes" id="UP000568839">
    <property type="component" value="Unassembled WGS sequence"/>
</dbReference>
<proteinExistence type="predicted"/>
<keyword evidence="1" id="KW-0472">Membrane</keyword>
<protein>
    <submittedName>
        <fullName evidence="2">Uncharacterized protein</fullName>
    </submittedName>
</protein>
<comment type="caution">
    <text evidence="2">The sequence shown here is derived from an EMBL/GenBank/DDBJ whole genome shotgun (WGS) entry which is preliminary data.</text>
</comment>
<reference evidence="2 3" key="1">
    <citation type="submission" date="2020-08" db="EMBL/GenBank/DDBJ databases">
        <title>Genomic Encyclopedia of Type Strains, Phase IV (KMG-IV): sequencing the most valuable type-strain genomes for metagenomic binning, comparative biology and taxonomic classification.</title>
        <authorList>
            <person name="Goeker M."/>
        </authorList>
    </citation>
    <scope>NUCLEOTIDE SEQUENCE [LARGE SCALE GENOMIC DNA]</scope>
    <source>
        <strain evidence="2 3">DSM 21769</strain>
    </source>
</reference>
<evidence type="ECO:0000256" key="1">
    <source>
        <dbReference type="SAM" id="Phobius"/>
    </source>
</evidence>
<evidence type="ECO:0000313" key="3">
    <source>
        <dbReference type="Proteomes" id="UP000568839"/>
    </source>
</evidence>
<feature type="transmembrane region" description="Helical" evidence="1">
    <location>
        <begin position="47"/>
        <end position="65"/>
    </location>
</feature>
<name>A0A841PMY3_9BACL</name>
<evidence type="ECO:0000313" key="2">
    <source>
        <dbReference type="EMBL" id="MBB6450120.1"/>
    </source>
</evidence>